<dbReference type="InterPro" id="IPR050385">
    <property type="entry name" value="Archaeal_FAD_synthase"/>
</dbReference>
<evidence type="ECO:0000256" key="1">
    <source>
        <dbReference type="ARBA" id="ARBA00022679"/>
    </source>
</evidence>
<dbReference type="NCBIfam" id="TIGR00125">
    <property type="entry name" value="cyt_tran_rel"/>
    <property type="match status" value="1"/>
</dbReference>
<dbReference type="RefSeq" id="WP_248651403.1">
    <property type="nucleotide sequence ID" value="NZ_CP096659.1"/>
</dbReference>
<protein>
    <submittedName>
        <fullName evidence="6">Adenylyltransferase/cytidyltransferase family protein</fullName>
    </submittedName>
</protein>
<dbReference type="EMBL" id="CP096659">
    <property type="protein sequence ID" value="UPV75361.1"/>
    <property type="molecule type" value="Genomic_DNA"/>
</dbReference>
<dbReference type="GeneID" id="72184466"/>
<dbReference type="GO" id="GO:0005524">
    <property type="term" value="F:ATP binding"/>
    <property type="evidence" value="ECO:0007669"/>
    <property type="project" value="UniProtKB-KW"/>
</dbReference>
<reference evidence="6 7" key="1">
    <citation type="submission" date="2022-04" db="EMBL/GenBank/DDBJ databases">
        <title>Diverse halophilic archaea isolated from saline environments.</title>
        <authorList>
            <person name="Cui H.-L."/>
        </authorList>
    </citation>
    <scope>NUCLEOTIDE SEQUENCE [LARGE SCALE GENOMIC DNA]</scope>
    <source>
        <strain evidence="6 7">XZYJT49</strain>
    </source>
</reference>
<evidence type="ECO:0000256" key="3">
    <source>
        <dbReference type="ARBA" id="ARBA00022741"/>
    </source>
</evidence>
<accession>A0A8U0HXA7</accession>
<sequence length="156" mass="16922">MTRVVALGTFDLLHPGHVHYLREAAAAGDELHVVVANGERVAHKDPILPGDQRVRTVEALDPVTAARLGDADDISVPIRRIDPDVLVLGGDQHHDEARVAAMLDEWGVECEVRRASLAEAEGERLHSSSAIVERILAESGGIDSSKRDRAGEYQQI</sequence>
<evidence type="ECO:0000259" key="5">
    <source>
        <dbReference type="Pfam" id="PF01467"/>
    </source>
</evidence>
<keyword evidence="1" id="KW-0808">Transferase</keyword>
<keyword evidence="2 6" id="KW-0548">Nucleotidyltransferase</keyword>
<keyword evidence="3" id="KW-0547">Nucleotide-binding</keyword>
<organism evidence="6 7">
    <name type="scientific">Halorussus limi</name>
    <dbReference type="NCBI Taxonomy" id="2938695"/>
    <lineage>
        <taxon>Archaea</taxon>
        <taxon>Methanobacteriati</taxon>
        <taxon>Methanobacteriota</taxon>
        <taxon>Stenosarchaea group</taxon>
        <taxon>Halobacteria</taxon>
        <taxon>Halobacteriales</taxon>
        <taxon>Haladaptataceae</taxon>
        <taxon>Halorussus</taxon>
    </lineage>
</organism>
<name>A0A8U0HXA7_9EURY</name>
<dbReference type="InterPro" id="IPR004821">
    <property type="entry name" value="Cyt_trans-like"/>
</dbReference>
<dbReference type="InterPro" id="IPR014729">
    <property type="entry name" value="Rossmann-like_a/b/a_fold"/>
</dbReference>
<evidence type="ECO:0000256" key="2">
    <source>
        <dbReference type="ARBA" id="ARBA00022695"/>
    </source>
</evidence>
<dbReference type="Pfam" id="PF01467">
    <property type="entry name" value="CTP_transf_like"/>
    <property type="match status" value="1"/>
</dbReference>
<feature type="domain" description="Cytidyltransferase-like" evidence="5">
    <location>
        <begin position="6"/>
        <end position="134"/>
    </location>
</feature>
<evidence type="ECO:0000256" key="4">
    <source>
        <dbReference type="ARBA" id="ARBA00022840"/>
    </source>
</evidence>
<dbReference type="SUPFAM" id="SSF52374">
    <property type="entry name" value="Nucleotidylyl transferase"/>
    <property type="match status" value="1"/>
</dbReference>
<dbReference type="KEGG" id="halx:M0R89_04665"/>
<evidence type="ECO:0000313" key="6">
    <source>
        <dbReference type="EMBL" id="UPV75361.1"/>
    </source>
</evidence>
<dbReference type="AlphaFoldDB" id="A0A8U0HXA7"/>
<dbReference type="Gene3D" id="3.40.50.620">
    <property type="entry name" value="HUPs"/>
    <property type="match status" value="1"/>
</dbReference>
<keyword evidence="4" id="KW-0067">ATP-binding</keyword>
<dbReference type="Proteomes" id="UP000830729">
    <property type="component" value="Chromosome"/>
</dbReference>
<evidence type="ECO:0000313" key="7">
    <source>
        <dbReference type="Proteomes" id="UP000830729"/>
    </source>
</evidence>
<gene>
    <name evidence="6" type="ORF">M0R89_04665</name>
</gene>
<dbReference type="GO" id="GO:0016779">
    <property type="term" value="F:nucleotidyltransferase activity"/>
    <property type="evidence" value="ECO:0007669"/>
    <property type="project" value="UniProtKB-KW"/>
</dbReference>
<dbReference type="PANTHER" id="PTHR43793:SF1">
    <property type="entry name" value="FAD SYNTHASE"/>
    <property type="match status" value="1"/>
</dbReference>
<proteinExistence type="predicted"/>
<keyword evidence="7" id="KW-1185">Reference proteome</keyword>
<dbReference type="PANTHER" id="PTHR43793">
    <property type="entry name" value="FAD SYNTHASE"/>
    <property type="match status" value="1"/>
</dbReference>